<name>A0A2S1WBG9_9APHY</name>
<evidence type="ECO:0000256" key="2">
    <source>
        <dbReference type="SAM" id="SignalP"/>
    </source>
</evidence>
<dbReference type="EMBL" id="MH252534">
    <property type="protein sequence ID" value="AWJ63925.1"/>
    <property type="molecule type" value="Genomic_DNA"/>
</dbReference>
<evidence type="ECO:0000256" key="1">
    <source>
        <dbReference type="SAM" id="Phobius"/>
    </source>
</evidence>
<organism evidence="3">
    <name type="scientific">Ganoderma leucocontextum</name>
    <dbReference type="NCBI Taxonomy" id="1566825"/>
    <lineage>
        <taxon>Eukaryota</taxon>
        <taxon>Fungi</taxon>
        <taxon>Dikarya</taxon>
        <taxon>Basidiomycota</taxon>
        <taxon>Agaricomycotina</taxon>
        <taxon>Agaricomycetes</taxon>
        <taxon>Polyporales</taxon>
        <taxon>Polyporaceae</taxon>
        <taxon>Ganoderma</taxon>
    </lineage>
</organism>
<feature type="chain" id="PRO_5015392445" description="LAGLIDADG endonuclease" evidence="2">
    <location>
        <begin position="17"/>
        <end position="342"/>
    </location>
</feature>
<reference evidence="3" key="1">
    <citation type="journal article" date="2019" name="Int. J. Biol. Macromol.">
        <title>The complete mitochondrial genomes of five important medicinal Ganoderma species: Features, evolution, and phylogeny.</title>
        <authorList>
            <person name="Li Q."/>
            <person name="Xiang D."/>
            <person name="Wan Y."/>
            <person name="Wu Q."/>
            <person name="Wu X."/>
            <person name="Ma C."/>
            <person name="Song Y."/>
            <person name="Zhao G."/>
            <person name="Huang W."/>
        </authorList>
    </citation>
    <scope>NUCLEOTIDE SEQUENCE</scope>
</reference>
<keyword evidence="2" id="KW-0732">Signal</keyword>
<feature type="signal peptide" evidence="2">
    <location>
        <begin position="1"/>
        <end position="16"/>
    </location>
</feature>
<geneLocation type="mitochondrion" evidence="3"/>
<feature type="transmembrane region" description="Helical" evidence="1">
    <location>
        <begin position="26"/>
        <end position="48"/>
    </location>
</feature>
<gene>
    <name evidence="3" type="primary">orf342</name>
</gene>
<sequence length="342" mass="38147">MIFLSILILIVAIALPSINQNIRSILYVRISSIIFIYAGALAFNAFYIQSIGSGIGIYSGLFQVTTISQLLEVSDQALILSSLFFSSNKNIKKTLWSRVWGGVKAGWGIAILPDNITRLDNSLSIKIFKTIGGASVFIIISGIGSKLNKIFLYLIFFLSILYIIYRLIISFYAIKHWLHNLRSGKFIVRNSPLDLIGTILKGSVATIKTATRFTVGTGMTFALCYVLDEILVNEGKQPYFVPMMRDLIKQSGMEAQAKTFLDKLGIKDSLKDLESEKIDSFYDELSDEDKATLESVSGVKWEDFLKARRTAMELKKGINPSNVSVTSLFDGEDPLKKNNPNY</sequence>
<dbReference type="GeneID" id="36953304"/>
<proteinExistence type="predicted"/>
<keyword evidence="1" id="KW-0812">Transmembrane</keyword>
<dbReference type="AlphaFoldDB" id="A0A2S1WBG9"/>
<keyword evidence="1" id="KW-1133">Transmembrane helix</keyword>
<accession>A0A2S1WBG9</accession>
<protein>
    <recommendedName>
        <fullName evidence="4">LAGLIDADG endonuclease</fullName>
    </recommendedName>
</protein>
<feature type="transmembrane region" description="Helical" evidence="1">
    <location>
        <begin position="150"/>
        <end position="174"/>
    </location>
</feature>
<feature type="transmembrane region" description="Helical" evidence="1">
    <location>
        <begin position="127"/>
        <end position="144"/>
    </location>
</feature>
<dbReference type="RefSeq" id="YP_009493130.1">
    <property type="nucleotide sequence ID" value="NC_037937.1"/>
</dbReference>
<evidence type="ECO:0000313" key="3">
    <source>
        <dbReference type="EMBL" id="AWJ63925.1"/>
    </source>
</evidence>
<keyword evidence="3" id="KW-0496">Mitochondrion</keyword>
<keyword evidence="1" id="KW-0472">Membrane</keyword>
<evidence type="ECO:0008006" key="4">
    <source>
        <dbReference type="Google" id="ProtNLM"/>
    </source>
</evidence>